<dbReference type="GO" id="GO:0005886">
    <property type="term" value="C:plasma membrane"/>
    <property type="evidence" value="ECO:0007669"/>
    <property type="project" value="UniProtKB-SubCell"/>
</dbReference>
<dbReference type="InterPro" id="IPR004338">
    <property type="entry name" value="NqrB/RnfD"/>
</dbReference>
<dbReference type="GO" id="GO:0022900">
    <property type="term" value="P:electron transport chain"/>
    <property type="evidence" value="ECO:0007669"/>
    <property type="project" value="UniProtKB-UniRule"/>
</dbReference>
<keyword evidence="5 10" id="KW-0812">Transmembrane</keyword>
<dbReference type="NCBIfam" id="TIGR01946">
    <property type="entry name" value="rnfD"/>
    <property type="match status" value="1"/>
</dbReference>
<name>A0AAW8TVC6_9ENTE</name>
<evidence type="ECO:0000256" key="3">
    <source>
        <dbReference type="ARBA" id="ARBA00022630"/>
    </source>
</evidence>
<reference evidence="11" key="1">
    <citation type="submission" date="2023-03" db="EMBL/GenBank/DDBJ databases">
        <authorList>
            <person name="Shen W."/>
            <person name="Cai J."/>
        </authorList>
    </citation>
    <scope>NUCLEOTIDE SEQUENCE</scope>
    <source>
        <strain evidence="11">B226-2</strain>
    </source>
</reference>
<keyword evidence="9 10" id="KW-0472">Membrane</keyword>
<keyword evidence="2 10" id="KW-0597">Phosphoprotein</keyword>
<feature type="transmembrane region" description="Helical" evidence="10">
    <location>
        <begin position="210"/>
        <end position="226"/>
    </location>
</feature>
<protein>
    <recommendedName>
        <fullName evidence="10">Ion-translocating oxidoreductase complex subunit D</fullName>
        <ecNumber evidence="10">7.-.-.-</ecNumber>
    </recommendedName>
    <alternativeName>
        <fullName evidence="10">Rnf electron transport complex subunit D</fullName>
    </alternativeName>
</protein>
<dbReference type="AlphaFoldDB" id="A0AAW8TVC6"/>
<keyword evidence="3 10" id="KW-0285">Flavoprotein</keyword>
<sequence>MTSEPLIVSGSPHLHSGAQSSRIMRDVLIALIPAILGATIFFGPRALLVILITVTSCVSSEYLIRRLWHRSNNLHDLTAVVTGTLLALNLPVSLPLWMAALGGFIAIVIVKECFGGVGQNFVNPAITARIVLLMSFSSAMSVWNRPFSYLEHSDVVTSASYFEALQSNLPLPSLGEMFLGIRSGSLGETSALALLLGLIYLLYRRVITPLIPVVFVGTVGLLSWILGGDPLYQMMSGGLLLGAIFMATDYTTSPTTPLGQGIFAFGCGLITVLIRFYAALPEGVSYAILLMNILTPLIDRFTIPRAFGSERRRA</sequence>
<gene>
    <name evidence="10" type="primary">rnfD</name>
    <name evidence="11" type="ORF">P7H43_07050</name>
</gene>
<evidence type="ECO:0000256" key="4">
    <source>
        <dbReference type="ARBA" id="ARBA00022643"/>
    </source>
</evidence>
<dbReference type="PANTHER" id="PTHR30578">
    <property type="entry name" value="ELECTRON TRANSPORT COMPLEX PROTEIN RNFD"/>
    <property type="match status" value="1"/>
</dbReference>
<keyword evidence="8 10" id="KW-1133">Transmembrane helix</keyword>
<dbReference type="Proteomes" id="UP001256711">
    <property type="component" value="Unassembled WGS sequence"/>
</dbReference>
<comment type="caution">
    <text evidence="11">The sequence shown here is derived from an EMBL/GenBank/DDBJ whole genome shotgun (WGS) entry which is preliminary data.</text>
</comment>
<accession>A0AAW8TVC6</accession>
<dbReference type="PANTHER" id="PTHR30578:SF0">
    <property type="entry name" value="ION-TRANSLOCATING OXIDOREDUCTASE COMPLEX SUBUNIT D"/>
    <property type="match status" value="1"/>
</dbReference>
<feature type="transmembrane region" description="Helical" evidence="10">
    <location>
        <begin position="179"/>
        <end position="203"/>
    </location>
</feature>
<feature type="transmembrane region" description="Helical" evidence="10">
    <location>
        <begin position="258"/>
        <end position="278"/>
    </location>
</feature>
<dbReference type="Pfam" id="PF03116">
    <property type="entry name" value="NQR2_RnfD_RnfE"/>
    <property type="match status" value="1"/>
</dbReference>
<dbReference type="EMBL" id="JARQBJ010000003">
    <property type="protein sequence ID" value="MDT2810236.1"/>
    <property type="molecule type" value="Genomic_DNA"/>
</dbReference>
<comment type="cofactor">
    <cofactor evidence="10">
        <name>FMN</name>
        <dbReference type="ChEBI" id="CHEBI:58210"/>
    </cofactor>
</comment>
<evidence type="ECO:0000256" key="1">
    <source>
        <dbReference type="ARBA" id="ARBA00022448"/>
    </source>
</evidence>
<feature type="transmembrane region" description="Helical" evidence="10">
    <location>
        <begin position="27"/>
        <end position="52"/>
    </location>
</feature>
<keyword evidence="4 10" id="KW-0288">FMN</keyword>
<evidence type="ECO:0000256" key="10">
    <source>
        <dbReference type="HAMAP-Rule" id="MF_00462"/>
    </source>
</evidence>
<evidence type="ECO:0000313" key="12">
    <source>
        <dbReference type="Proteomes" id="UP001256711"/>
    </source>
</evidence>
<evidence type="ECO:0000256" key="6">
    <source>
        <dbReference type="ARBA" id="ARBA00022967"/>
    </source>
</evidence>
<comment type="subunit">
    <text evidence="10">The complex is composed of six subunits: RnfA, RnfB, RnfC, RnfD, RnfE and RnfG.</text>
</comment>
<dbReference type="GO" id="GO:0055085">
    <property type="term" value="P:transmembrane transport"/>
    <property type="evidence" value="ECO:0007669"/>
    <property type="project" value="InterPro"/>
</dbReference>
<evidence type="ECO:0000256" key="9">
    <source>
        <dbReference type="ARBA" id="ARBA00023136"/>
    </source>
</evidence>
<feature type="transmembrane region" description="Helical" evidence="10">
    <location>
        <begin position="96"/>
        <end position="114"/>
    </location>
</feature>
<keyword evidence="1 10" id="KW-0813">Transport</keyword>
<evidence type="ECO:0000256" key="7">
    <source>
        <dbReference type="ARBA" id="ARBA00022982"/>
    </source>
</evidence>
<evidence type="ECO:0000256" key="5">
    <source>
        <dbReference type="ARBA" id="ARBA00022692"/>
    </source>
</evidence>
<keyword evidence="10" id="KW-1003">Cell membrane</keyword>
<feature type="transmembrane region" description="Helical" evidence="10">
    <location>
        <begin position="126"/>
        <end position="143"/>
    </location>
</feature>
<comment type="function">
    <text evidence="10">Part of a membrane-bound complex that couples electron transfer with translocation of ions across the membrane.</text>
</comment>
<comment type="subcellular location">
    <subcellularLocation>
        <location evidence="10">Cell membrane</location>
        <topology evidence="10">Multi-pass membrane protein</topology>
    </subcellularLocation>
</comment>
<dbReference type="InterPro" id="IPR011303">
    <property type="entry name" value="RnfD_bac"/>
</dbReference>
<organism evidence="11 12">
    <name type="scientific">Enterococcus asini</name>
    <dbReference type="NCBI Taxonomy" id="57732"/>
    <lineage>
        <taxon>Bacteria</taxon>
        <taxon>Bacillati</taxon>
        <taxon>Bacillota</taxon>
        <taxon>Bacilli</taxon>
        <taxon>Lactobacillales</taxon>
        <taxon>Enterococcaceae</taxon>
        <taxon>Enterococcus</taxon>
    </lineage>
</organism>
<proteinExistence type="inferred from homology"/>
<dbReference type="RefSeq" id="WP_311835385.1">
    <property type="nucleotide sequence ID" value="NZ_JARQBJ010000003.1"/>
</dbReference>
<evidence type="ECO:0000256" key="8">
    <source>
        <dbReference type="ARBA" id="ARBA00022989"/>
    </source>
</evidence>
<evidence type="ECO:0000313" key="11">
    <source>
        <dbReference type="EMBL" id="MDT2810236.1"/>
    </source>
</evidence>
<keyword evidence="6 10" id="KW-1278">Translocase</keyword>
<comment type="caution">
    <text evidence="10">Lacks conserved residue(s) required for the propagation of feature annotation.</text>
</comment>
<dbReference type="EC" id="7.-.-.-" evidence="10"/>
<dbReference type="HAMAP" id="MF_00462">
    <property type="entry name" value="RsxD_RnfD"/>
    <property type="match status" value="1"/>
</dbReference>
<keyword evidence="7 10" id="KW-0249">Electron transport</keyword>
<comment type="similarity">
    <text evidence="10">Belongs to the NqrB/RnfD family.</text>
</comment>
<evidence type="ECO:0000256" key="2">
    <source>
        <dbReference type="ARBA" id="ARBA00022553"/>
    </source>
</evidence>